<dbReference type="Gene3D" id="1.20.5.300">
    <property type="match status" value="1"/>
</dbReference>
<sequence>MPTRDDTRHVTEARITELEVKLSFADDLLETLNRTVYRQQQEIEQLRQELRVLRQQLQASIPTEPRSLRDEIPPHY</sequence>
<dbReference type="PANTHER" id="PTHR36508:SF1">
    <property type="entry name" value="PROTEIN SLYX"/>
    <property type="match status" value="1"/>
</dbReference>
<proteinExistence type="predicted"/>
<evidence type="ECO:0000256" key="1">
    <source>
        <dbReference type="SAM" id="Coils"/>
    </source>
</evidence>
<evidence type="ECO:0000313" key="2">
    <source>
        <dbReference type="EMBL" id="MBK6973810.1"/>
    </source>
</evidence>
<dbReference type="PANTHER" id="PTHR36508">
    <property type="entry name" value="PROTEIN SLYX"/>
    <property type="match status" value="1"/>
</dbReference>
<dbReference type="InterPro" id="IPR007236">
    <property type="entry name" value="SlyX"/>
</dbReference>
<reference evidence="2" key="1">
    <citation type="submission" date="2020-10" db="EMBL/GenBank/DDBJ databases">
        <title>Connecting structure to function with the recovery of over 1000 high-quality activated sludge metagenome-assembled genomes encoding full-length rRNA genes using long-read sequencing.</title>
        <authorList>
            <person name="Singleton C.M."/>
            <person name="Petriglieri F."/>
            <person name="Kristensen J.M."/>
            <person name="Kirkegaard R.H."/>
            <person name="Michaelsen T.Y."/>
            <person name="Andersen M.H."/>
            <person name="Karst S.M."/>
            <person name="Dueholm M.S."/>
            <person name="Nielsen P.H."/>
            <person name="Albertsen M."/>
        </authorList>
    </citation>
    <scope>NUCLEOTIDE SEQUENCE</scope>
    <source>
        <strain evidence="2">Bjer_18-Q3-R1-45_BAT3C.347</strain>
    </source>
</reference>
<accession>A0A9D7HUL2</accession>
<gene>
    <name evidence="2" type="ORF">IPH26_12980</name>
</gene>
<dbReference type="EMBL" id="JADJEV010000003">
    <property type="protein sequence ID" value="MBK6973810.1"/>
    <property type="molecule type" value="Genomic_DNA"/>
</dbReference>
<dbReference type="AlphaFoldDB" id="A0A9D7HUL2"/>
<evidence type="ECO:0000313" key="3">
    <source>
        <dbReference type="Proteomes" id="UP000807785"/>
    </source>
</evidence>
<organism evidence="2 3">
    <name type="scientific">Candidatus Methylophosphatis roskildensis</name>
    <dbReference type="NCBI Taxonomy" id="2899263"/>
    <lineage>
        <taxon>Bacteria</taxon>
        <taxon>Pseudomonadati</taxon>
        <taxon>Pseudomonadota</taxon>
        <taxon>Betaproteobacteria</taxon>
        <taxon>Nitrosomonadales</taxon>
        <taxon>Sterolibacteriaceae</taxon>
        <taxon>Candidatus Methylophosphatis</taxon>
    </lineage>
</organism>
<keyword evidence="1" id="KW-0175">Coiled coil</keyword>
<feature type="coiled-coil region" evidence="1">
    <location>
        <begin position="15"/>
        <end position="60"/>
    </location>
</feature>
<dbReference type="Pfam" id="PF04102">
    <property type="entry name" value="SlyX"/>
    <property type="match status" value="1"/>
</dbReference>
<protein>
    <submittedName>
        <fullName evidence="2">SlyX family protein</fullName>
    </submittedName>
</protein>
<name>A0A9D7HUL2_9PROT</name>
<comment type="caution">
    <text evidence="2">The sequence shown here is derived from an EMBL/GenBank/DDBJ whole genome shotgun (WGS) entry which is preliminary data.</text>
</comment>
<dbReference type="Proteomes" id="UP000807785">
    <property type="component" value="Unassembled WGS sequence"/>
</dbReference>